<name>A0A8C5MAR3_9ANUR</name>
<dbReference type="GeneTree" id="ENSGT01130000280282"/>
<dbReference type="Proteomes" id="UP000694569">
    <property type="component" value="Unplaced"/>
</dbReference>
<proteinExistence type="predicted"/>
<accession>A0A8C5MAR3</accession>
<organism evidence="1 2">
    <name type="scientific">Leptobrachium leishanense</name>
    <name type="common">Leishan spiny toad</name>
    <dbReference type="NCBI Taxonomy" id="445787"/>
    <lineage>
        <taxon>Eukaryota</taxon>
        <taxon>Metazoa</taxon>
        <taxon>Chordata</taxon>
        <taxon>Craniata</taxon>
        <taxon>Vertebrata</taxon>
        <taxon>Euteleostomi</taxon>
        <taxon>Amphibia</taxon>
        <taxon>Batrachia</taxon>
        <taxon>Anura</taxon>
        <taxon>Pelobatoidea</taxon>
        <taxon>Megophryidae</taxon>
        <taxon>Leptobrachium</taxon>
    </lineage>
</organism>
<reference evidence="1" key="1">
    <citation type="submission" date="2025-08" db="UniProtKB">
        <authorList>
            <consortium name="Ensembl"/>
        </authorList>
    </citation>
    <scope>IDENTIFICATION</scope>
</reference>
<dbReference type="OrthoDB" id="8939918at2759"/>
<reference evidence="1" key="2">
    <citation type="submission" date="2025-09" db="UniProtKB">
        <authorList>
            <consortium name="Ensembl"/>
        </authorList>
    </citation>
    <scope>IDENTIFICATION</scope>
</reference>
<evidence type="ECO:0000313" key="2">
    <source>
        <dbReference type="Proteomes" id="UP000694569"/>
    </source>
</evidence>
<sequence length="198" mass="21407">MSLLDSTGSDVISFYVMCRGLLTIINKALPNSAPHYQSSLVPKYIPACSLRSNSDLRLASPCITSSHDTLQDFSRAAPSSGTLSLVRSDFPLVSLPSNAPLRHSYLGKPNTRLTDTTSPWLSPCSPWLSPCSPWLSPCSPWLSPCSPWLSPCSPWLSPCSPWLSPCSPWLSPCSPAHSPCSPAHSPCSPLLLFLPQPF</sequence>
<dbReference type="Ensembl" id="ENSLLET00000009648.1">
    <property type="protein sequence ID" value="ENSLLEP00000009289.1"/>
    <property type="gene ID" value="ENSLLEG00000005934.1"/>
</dbReference>
<dbReference type="AlphaFoldDB" id="A0A8C5MAR3"/>
<protein>
    <submittedName>
        <fullName evidence="1">Uncharacterized protein</fullName>
    </submittedName>
</protein>
<keyword evidence="2" id="KW-1185">Reference proteome</keyword>
<evidence type="ECO:0000313" key="1">
    <source>
        <dbReference type="Ensembl" id="ENSLLEP00000009289.1"/>
    </source>
</evidence>